<dbReference type="PANTHER" id="PTHR43839:SF3">
    <property type="entry name" value="OLIGOPEPTIDE ABC TRANSPORTER, PERMEASE PROTEIN"/>
    <property type="match status" value="1"/>
</dbReference>
<feature type="transmembrane region" description="Helical" evidence="1">
    <location>
        <begin position="263"/>
        <end position="284"/>
    </location>
</feature>
<name>A0ABS6JCW5_9BACI</name>
<evidence type="ECO:0000313" key="2">
    <source>
        <dbReference type="EMBL" id="MBU9711512.1"/>
    </source>
</evidence>
<dbReference type="RefSeq" id="WP_217065439.1">
    <property type="nucleotide sequence ID" value="NZ_JAHQCS010000075.1"/>
</dbReference>
<feature type="transmembrane region" description="Helical" evidence="1">
    <location>
        <begin position="75"/>
        <end position="97"/>
    </location>
</feature>
<feature type="transmembrane region" description="Helical" evidence="1">
    <location>
        <begin position="202"/>
        <end position="227"/>
    </location>
</feature>
<feature type="transmembrane region" description="Helical" evidence="1">
    <location>
        <begin position="143"/>
        <end position="163"/>
    </location>
</feature>
<feature type="transmembrane region" description="Helical" evidence="1">
    <location>
        <begin position="118"/>
        <end position="137"/>
    </location>
</feature>
<evidence type="ECO:0000256" key="1">
    <source>
        <dbReference type="SAM" id="Phobius"/>
    </source>
</evidence>
<reference evidence="2 3" key="1">
    <citation type="submission" date="2021-06" db="EMBL/GenBank/DDBJ databases">
        <title>Bacillus sp. RD4P76, an endophyte from a halophyte.</title>
        <authorList>
            <person name="Sun J.-Q."/>
        </authorList>
    </citation>
    <scope>NUCLEOTIDE SEQUENCE [LARGE SCALE GENOMIC DNA]</scope>
    <source>
        <strain evidence="2 3">CGMCC 1.15917</strain>
    </source>
</reference>
<keyword evidence="1" id="KW-1133">Transmembrane helix</keyword>
<accession>A0ABS6JCW5</accession>
<organism evidence="2 3">
    <name type="scientific">Evansella tamaricis</name>
    <dbReference type="NCBI Taxonomy" id="2069301"/>
    <lineage>
        <taxon>Bacteria</taxon>
        <taxon>Bacillati</taxon>
        <taxon>Bacillota</taxon>
        <taxon>Bacilli</taxon>
        <taxon>Bacillales</taxon>
        <taxon>Bacillaceae</taxon>
        <taxon>Evansella</taxon>
    </lineage>
</organism>
<dbReference type="Proteomes" id="UP000784880">
    <property type="component" value="Unassembled WGS sequence"/>
</dbReference>
<evidence type="ECO:0000313" key="3">
    <source>
        <dbReference type="Proteomes" id="UP000784880"/>
    </source>
</evidence>
<dbReference type="PANTHER" id="PTHR43839">
    <property type="entry name" value="OPPC IN A BINDING PROTEIN-DEPENDENT TRANSPORT SYSTEM"/>
    <property type="match status" value="1"/>
</dbReference>
<proteinExistence type="predicted"/>
<gene>
    <name evidence="2" type="ORF">KS419_07175</name>
</gene>
<feature type="transmembrane region" description="Helical" evidence="1">
    <location>
        <begin position="5"/>
        <end position="25"/>
    </location>
</feature>
<keyword evidence="1" id="KW-0812">Transmembrane</keyword>
<keyword evidence="1" id="KW-0472">Membrane</keyword>
<keyword evidence="3" id="KW-1185">Reference proteome</keyword>
<dbReference type="EMBL" id="JAHQCS010000075">
    <property type="protein sequence ID" value="MBU9711512.1"/>
    <property type="molecule type" value="Genomic_DNA"/>
</dbReference>
<sequence length="295" mass="34346">MNRFIYIMSFSCLLILAVVCFVLPYTPLFTGEVEEVVYILTDDGEMLFPPFPPSSEYWFGTDESGRDLLQQLVQFGQNTIGIVFLIVFLRFIFSLPLGYLTKNKSGFTYWMMEKLHHYLSGLPVLLFIILFMNLPFIEASSNRTIWVVLFIVLLEVGRLSYLFSDELNSLYKKSFYEASKMTGSRFPYRFIKYDLRHFGPSLGVLFVLELSRVMILLGQMGFLSMFISQQWFTMEAGPLTIQNRFGTWPTLLADTRQFIREDFWIPLSPVLAITFAIITFQLCAESIKRYFQQSP</sequence>
<comment type="caution">
    <text evidence="2">The sequence shown here is derived from an EMBL/GenBank/DDBJ whole genome shotgun (WGS) entry which is preliminary data.</text>
</comment>
<protein>
    <submittedName>
        <fullName evidence="2">Uncharacterized protein</fullName>
    </submittedName>
</protein>